<evidence type="ECO:0000313" key="3">
    <source>
        <dbReference type="Proteomes" id="UP000830375"/>
    </source>
</evidence>
<keyword evidence="3" id="KW-1185">Reference proteome</keyword>
<evidence type="ECO:0000256" key="1">
    <source>
        <dbReference type="SAM" id="MobiDB-lite"/>
    </source>
</evidence>
<reference evidence="2 3" key="1">
    <citation type="submission" date="2022-01" db="EMBL/GenBank/DDBJ databases">
        <title>A high-quality chromosome-level genome assembly of rohu carp, Labeo rohita.</title>
        <authorList>
            <person name="Arick M.A. II"/>
            <person name="Hsu C.-Y."/>
            <person name="Magbanua Z."/>
            <person name="Pechanova O."/>
            <person name="Grover C."/>
            <person name="Miller E."/>
            <person name="Thrash A."/>
            <person name="Ezzel L."/>
            <person name="Alam S."/>
            <person name="Benzie J."/>
            <person name="Hamilton M."/>
            <person name="Karsi A."/>
            <person name="Lawrence M.L."/>
            <person name="Peterson D.G."/>
        </authorList>
    </citation>
    <scope>NUCLEOTIDE SEQUENCE [LARGE SCALE GENOMIC DNA]</scope>
    <source>
        <strain evidence="3">BAU-BD-2019</strain>
        <tissue evidence="2">Blood</tissue>
    </source>
</reference>
<accession>A0ABQ8LA21</accession>
<dbReference type="EMBL" id="JACTAM010000576">
    <property type="protein sequence ID" value="KAI2647129.1"/>
    <property type="molecule type" value="Genomic_DNA"/>
</dbReference>
<dbReference type="GO" id="GO:0005524">
    <property type="term" value="F:ATP binding"/>
    <property type="evidence" value="ECO:0007669"/>
    <property type="project" value="UniProtKB-KW"/>
</dbReference>
<keyword evidence="2" id="KW-0547">Nucleotide-binding</keyword>
<feature type="compositionally biased region" description="Low complexity" evidence="1">
    <location>
        <begin position="105"/>
        <end position="116"/>
    </location>
</feature>
<sequence>MTAEVTEKEPGLVVADGIESNTTENVAKPCKSGTSRLADGQFEQFESICVADIEEMDVEGNVVDFDTEVGSIFKIPVKSKKKSCGKVIKQVRKDDGGSENGGDGNSSDLNLSQTAL</sequence>
<proteinExistence type="predicted"/>
<comment type="caution">
    <text evidence="2">The sequence shown here is derived from an EMBL/GenBank/DDBJ whole genome shotgun (WGS) entry which is preliminary data.</text>
</comment>
<feature type="region of interest" description="Disordered" evidence="1">
    <location>
        <begin position="91"/>
        <end position="116"/>
    </location>
</feature>
<dbReference type="Proteomes" id="UP000830375">
    <property type="component" value="Unassembled WGS sequence"/>
</dbReference>
<organism evidence="2 3">
    <name type="scientific">Labeo rohita</name>
    <name type="common">Indian major carp</name>
    <name type="synonym">Cyprinus rohita</name>
    <dbReference type="NCBI Taxonomy" id="84645"/>
    <lineage>
        <taxon>Eukaryota</taxon>
        <taxon>Metazoa</taxon>
        <taxon>Chordata</taxon>
        <taxon>Craniata</taxon>
        <taxon>Vertebrata</taxon>
        <taxon>Euteleostomi</taxon>
        <taxon>Actinopterygii</taxon>
        <taxon>Neopterygii</taxon>
        <taxon>Teleostei</taxon>
        <taxon>Ostariophysi</taxon>
        <taxon>Cypriniformes</taxon>
        <taxon>Cyprinidae</taxon>
        <taxon>Labeoninae</taxon>
        <taxon>Labeonini</taxon>
        <taxon>Labeo</taxon>
    </lineage>
</organism>
<keyword evidence="2" id="KW-0067">ATP-binding</keyword>
<gene>
    <name evidence="2" type="ORF">H4Q32_025713</name>
</gene>
<name>A0ABQ8LA21_LABRO</name>
<evidence type="ECO:0000313" key="2">
    <source>
        <dbReference type="EMBL" id="KAI2647129.1"/>
    </source>
</evidence>
<protein>
    <submittedName>
        <fullName evidence="2">Energy-coupling factor transporter ATP-binding protein EcfA1</fullName>
    </submittedName>
</protein>